<dbReference type="PANTHER" id="PTHR39184">
    <property type="match status" value="1"/>
</dbReference>
<proteinExistence type="predicted"/>
<gene>
    <name evidence="2" type="ORF">UFOVP1105_55</name>
</gene>
<dbReference type="EMBL" id="LR797054">
    <property type="protein sequence ID" value="CAB4184341.1"/>
    <property type="molecule type" value="Genomic_DNA"/>
</dbReference>
<dbReference type="InterPro" id="IPR006437">
    <property type="entry name" value="Phage_terminase_lsu"/>
</dbReference>
<dbReference type="PANTHER" id="PTHR39184:SF1">
    <property type="entry name" value="PBSX PHAGE TERMINASE LARGE SUBUNIT"/>
    <property type="match status" value="1"/>
</dbReference>
<sequence length="221" mass="25173">MSSLDALNVELPPKLALTLFEPSRYKFIRGGRGSGKSWSVARALLLKAFSKPERVLCTREIQKSIKQSVHQLLKDQIAALGLESFFQVLENEIRGLNGSAFYFSGLSDQTVESIKSFEGCTLVWCEEAHTITQRSWRILTPTIRADKSEIWATYNPELDTDETHRMAVTEPQPDTISVEVNYQDNPWFPAVLEKERLHAQATMRQEDYAHIWEGQCKPAVE</sequence>
<feature type="domain" description="Phage terminase large subunit N-terminal" evidence="1">
    <location>
        <begin position="24"/>
        <end position="201"/>
    </location>
</feature>
<reference evidence="2" key="1">
    <citation type="submission" date="2020-05" db="EMBL/GenBank/DDBJ databases">
        <authorList>
            <person name="Chiriac C."/>
            <person name="Salcher M."/>
            <person name="Ghai R."/>
            <person name="Kavagutti S V."/>
        </authorList>
    </citation>
    <scope>NUCLEOTIDE SEQUENCE</scope>
</reference>
<evidence type="ECO:0000259" key="1">
    <source>
        <dbReference type="Pfam" id="PF04466"/>
    </source>
</evidence>
<dbReference type="InterPro" id="IPR035412">
    <property type="entry name" value="Terminase_L_N"/>
</dbReference>
<organism evidence="2">
    <name type="scientific">uncultured Caudovirales phage</name>
    <dbReference type="NCBI Taxonomy" id="2100421"/>
    <lineage>
        <taxon>Viruses</taxon>
        <taxon>Duplodnaviria</taxon>
        <taxon>Heunggongvirae</taxon>
        <taxon>Uroviricota</taxon>
        <taxon>Caudoviricetes</taxon>
        <taxon>Peduoviridae</taxon>
        <taxon>Maltschvirus</taxon>
        <taxon>Maltschvirus maltsch</taxon>
    </lineage>
</organism>
<dbReference type="InterPro" id="IPR052380">
    <property type="entry name" value="Viral_DNA_packaging_terminase"/>
</dbReference>
<protein>
    <submittedName>
        <fullName evidence="2">Phage_term_2, phage terminase, large subunit, PBSX family</fullName>
    </submittedName>
</protein>
<dbReference type="NCBIfam" id="TIGR01547">
    <property type="entry name" value="phage_term_2"/>
    <property type="match status" value="1"/>
</dbReference>
<dbReference type="InterPro" id="IPR027417">
    <property type="entry name" value="P-loop_NTPase"/>
</dbReference>
<dbReference type="Gene3D" id="3.40.50.300">
    <property type="entry name" value="P-loop containing nucleotide triphosphate hydrolases"/>
    <property type="match status" value="1"/>
</dbReference>
<feature type="non-terminal residue" evidence="2">
    <location>
        <position position="221"/>
    </location>
</feature>
<name>A0A6J5QSD8_9CAUD</name>
<dbReference type="Pfam" id="PF04466">
    <property type="entry name" value="Terminase_3"/>
    <property type="match status" value="1"/>
</dbReference>
<accession>A0A6J5QSD8</accession>
<evidence type="ECO:0000313" key="2">
    <source>
        <dbReference type="EMBL" id="CAB4184341.1"/>
    </source>
</evidence>